<protein>
    <submittedName>
        <fullName evidence="6">MAPEG family protein</fullName>
    </submittedName>
</protein>
<evidence type="ECO:0000313" key="6">
    <source>
        <dbReference type="EMBL" id="MFD1330484.1"/>
    </source>
</evidence>
<comment type="caution">
    <text evidence="6">The sequence shown here is derived from an EMBL/GenBank/DDBJ whole genome shotgun (WGS) entry which is preliminary data.</text>
</comment>
<evidence type="ECO:0000256" key="4">
    <source>
        <dbReference type="ARBA" id="ARBA00023136"/>
    </source>
</evidence>
<dbReference type="Gene3D" id="1.20.120.550">
    <property type="entry name" value="Membrane associated eicosanoid/glutathione metabolism-like domain"/>
    <property type="match status" value="1"/>
</dbReference>
<gene>
    <name evidence="6" type="ORF">ACFQ4O_00525</name>
</gene>
<feature type="transmembrane region" description="Helical" evidence="5">
    <location>
        <begin position="69"/>
        <end position="95"/>
    </location>
</feature>
<evidence type="ECO:0000256" key="5">
    <source>
        <dbReference type="SAM" id="Phobius"/>
    </source>
</evidence>
<dbReference type="InterPro" id="IPR023352">
    <property type="entry name" value="MAPEG-like_dom_sf"/>
</dbReference>
<evidence type="ECO:0000256" key="3">
    <source>
        <dbReference type="ARBA" id="ARBA00022989"/>
    </source>
</evidence>
<dbReference type="EMBL" id="JBHTMX010000001">
    <property type="protein sequence ID" value="MFD1330484.1"/>
    <property type="molecule type" value="Genomic_DNA"/>
</dbReference>
<dbReference type="RefSeq" id="WP_378773624.1">
    <property type="nucleotide sequence ID" value="NZ_JBHTMX010000001.1"/>
</dbReference>
<dbReference type="InterPro" id="IPR001129">
    <property type="entry name" value="Membr-assoc_MAPEG"/>
</dbReference>
<proteinExistence type="predicted"/>
<organism evidence="6 7">
    <name type="scientific">Methylopila musalis</name>
    <dbReference type="NCBI Taxonomy" id="1134781"/>
    <lineage>
        <taxon>Bacteria</taxon>
        <taxon>Pseudomonadati</taxon>
        <taxon>Pseudomonadota</taxon>
        <taxon>Alphaproteobacteria</taxon>
        <taxon>Hyphomicrobiales</taxon>
        <taxon>Methylopilaceae</taxon>
        <taxon>Methylopila</taxon>
    </lineage>
</organism>
<evidence type="ECO:0000313" key="7">
    <source>
        <dbReference type="Proteomes" id="UP001597171"/>
    </source>
</evidence>
<dbReference type="Proteomes" id="UP001597171">
    <property type="component" value="Unassembled WGS sequence"/>
</dbReference>
<keyword evidence="3 5" id="KW-1133">Transmembrane helix</keyword>
<dbReference type="SUPFAM" id="SSF161084">
    <property type="entry name" value="MAPEG domain-like"/>
    <property type="match status" value="1"/>
</dbReference>
<dbReference type="Pfam" id="PF01124">
    <property type="entry name" value="MAPEG"/>
    <property type="match status" value="1"/>
</dbReference>
<reference evidence="7" key="1">
    <citation type="journal article" date="2019" name="Int. J. Syst. Evol. Microbiol.">
        <title>The Global Catalogue of Microorganisms (GCM) 10K type strain sequencing project: providing services to taxonomists for standard genome sequencing and annotation.</title>
        <authorList>
            <consortium name="The Broad Institute Genomics Platform"/>
            <consortium name="The Broad Institute Genome Sequencing Center for Infectious Disease"/>
            <person name="Wu L."/>
            <person name="Ma J."/>
        </authorList>
    </citation>
    <scope>NUCLEOTIDE SEQUENCE [LARGE SCALE GENOMIC DNA]</scope>
    <source>
        <strain evidence="7">CCUG 61696</strain>
    </source>
</reference>
<sequence>MSVAAILSPVFALVALAFGLLVWMGVARWGAVRAGEVRSTGGSTRAIQWPKRAQAVSDAFHNQLELPQLFYLLVVLALITRAADLVFVLLSWLFVASRYAHAVVHTGSNEVRLRFPLFLAGVVILAVLWLTFALRVLLLSA</sequence>
<keyword evidence="2 5" id="KW-0812">Transmembrane</keyword>
<feature type="transmembrane region" description="Helical" evidence="5">
    <location>
        <begin position="115"/>
        <end position="138"/>
    </location>
</feature>
<name>A0ABW3Z2Q9_9HYPH</name>
<accession>A0ABW3Z2Q9</accession>
<keyword evidence="7" id="KW-1185">Reference proteome</keyword>
<evidence type="ECO:0000256" key="1">
    <source>
        <dbReference type="ARBA" id="ARBA00004370"/>
    </source>
</evidence>
<evidence type="ECO:0000256" key="2">
    <source>
        <dbReference type="ARBA" id="ARBA00022692"/>
    </source>
</evidence>
<keyword evidence="4 5" id="KW-0472">Membrane</keyword>
<comment type="subcellular location">
    <subcellularLocation>
        <location evidence="1">Membrane</location>
    </subcellularLocation>
</comment>